<sequence>MKPLYSAKILAANVGLYVNGDFAAVEDYFATDYVAHIAGDDLSLGHAGIRKVLSVYRRAFSDFQVDVEILVQSKDRVAWQRTLQGTQLGAFKGFPASQKQIVWRDMVTSRFQNDLIAEEWIVTDLAEQLLASRKR</sequence>
<dbReference type="Proteomes" id="UP000253562">
    <property type="component" value="Unassembled WGS sequence"/>
</dbReference>
<dbReference type="Gene3D" id="3.10.450.50">
    <property type="match status" value="1"/>
</dbReference>
<proteinExistence type="predicted"/>
<dbReference type="EMBL" id="QPEX01000034">
    <property type="protein sequence ID" value="RCS44670.1"/>
    <property type="molecule type" value="Genomic_DNA"/>
</dbReference>
<name>A0A368KQG2_9BACT</name>
<organism evidence="1 2">
    <name type="scientific">Bremerella cremea</name>
    <dbReference type="NCBI Taxonomy" id="1031537"/>
    <lineage>
        <taxon>Bacteria</taxon>
        <taxon>Pseudomonadati</taxon>
        <taxon>Planctomycetota</taxon>
        <taxon>Planctomycetia</taxon>
        <taxon>Pirellulales</taxon>
        <taxon>Pirellulaceae</taxon>
        <taxon>Bremerella</taxon>
    </lineage>
</organism>
<dbReference type="RefSeq" id="WP_114370239.1">
    <property type="nucleotide sequence ID" value="NZ_QPEX01000034.1"/>
</dbReference>
<evidence type="ECO:0008006" key="3">
    <source>
        <dbReference type="Google" id="ProtNLM"/>
    </source>
</evidence>
<comment type="caution">
    <text evidence="1">The sequence shown here is derived from an EMBL/GenBank/DDBJ whole genome shotgun (WGS) entry which is preliminary data.</text>
</comment>
<gene>
    <name evidence="1" type="ORF">DTL42_17255</name>
</gene>
<dbReference type="Pfam" id="PF07366">
    <property type="entry name" value="SnoaL"/>
    <property type="match status" value="1"/>
</dbReference>
<protein>
    <recommendedName>
        <fullName evidence="3">Ester cyclase</fullName>
    </recommendedName>
</protein>
<dbReference type="GO" id="GO:0030638">
    <property type="term" value="P:polyketide metabolic process"/>
    <property type="evidence" value="ECO:0007669"/>
    <property type="project" value="InterPro"/>
</dbReference>
<dbReference type="InterPro" id="IPR009959">
    <property type="entry name" value="Cyclase_SnoaL-like"/>
</dbReference>
<dbReference type="OrthoDB" id="7876517at2"/>
<evidence type="ECO:0000313" key="2">
    <source>
        <dbReference type="Proteomes" id="UP000253562"/>
    </source>
</evidence>
<accession>A0A368KQG2</accession>
<evidence type="ECO:0000313" key="1">
    <source>
        <dbReference type="EMBL" id="RCS44670.1"/>
    </source>
</evidence>
<dbReference type="SUPFAM" id="SSF54427">
    <property type="entry name" value="NTF2-like"/>
    <property type="match status" value="1"/>
</dbReference>
<dbReference type="AlphaFoldDB" id="A0A368KQG2"/>
<dbReference type="InterPro" id="IPR032710">
    <property type="entry name" value="NTF2-like_dom_sf"/>
</dbReference>
<reference evidence="1 2" key="1">
    <citation type="submission" date="2018-07" db="EMBL/GenBank/DDBJ databases">
        <title>Comparative genomes isolates from brazilian mangrove.</title>
        <authorList>
            <person name="De Araujo J.E."/>
            <person name="Taketani R.G."/>
            <person name="Silva M.C.P."/>
            <person name="Lourenco M.V."/>
            <person name="Oliveira V.M."/>
            <person name="Andreote F.D."/>
        </authorList>
    </citation>
    <scope>NUCLEOTIDE SEQUENCE [LARGE SCALE GENOMIC DNA]</scope>
    <source>
        <strain evidence="1 2">HEX PRIS-MGV</strain>
    </source>
</reference>